<evidence type="ECO:0000313" key="11">
    <source>
        <dbReference type="EMBL" id="KAK9136133.1"/>
    </source>
</evidence>
<dbReference type="SUPFAM" id="SSF50630">
    <property type="entry name" value="Acid proteases"/>
    <property type="match status" value="1"/>
</dbReference>
<dbReference type="GO" id="GO:0003676">
    <property type="term" value="F:nucleic acid binding"/>
    <property type="evidence" value="ECO:0007669"/>
    <property type="project" value="InterPro"/>
</dbReference>
<evidence type="ECO:0000256" key="3">
    <source>
        <dbReference type="ARBA" id="ARBA00022695"/>
    </source>
</evidence>
<dbReference type="Gene3D" id="3.10.10.10">
    <property type="entry name" value="HIV Type 1 Reverse Transcriptase, subunit A, domain 1"/>
    <property type="match status" value="1"/>
</dbReference>
<dbReference type="PROSITE" id="PS50158">
    <property type="entry name" value="ZF_CCHC"/>
    <property type="match status" value="1"/>
</dbReference>
<dbReference type="InterPro" id="IPR043502">
    <property type="entry name" value="DNA/RNA_pol_sf"/>
</dbReference>
<dbReference type="GO" id="GO:0008233">
    <property type="term" value="F:peptidase activity"/>
    <property type="evidence" value="ECO:0007669"/>
    <property type="project" value="UniProtKB-KW"/>
</dbReference>
<dbReference type="FunFam" id="3.10.10.10:FF:000007">
    <property type="entry name" value="Retrovirus-related Pol polyprotein from transposon 17.6-like Protein"/>
    <property type="match status" value="1"/>
</dbReference>
<dbReference type="SUPFAM" id="SSF56672">
    <property type="entry name" value="DNA/RNA polymerases"/>
    <property type="match status" value="1"/>
</dbReference>
<keyword evidence="8" id="KW-0862">Zinc</keyword>
<keyword evidence="12" id="KW-1185">Reference proteome</keyword>
<dbReference type="AlphaFoldDB" id="A0AAP0P9E0"/>
<dbReference type="SUPFAM" id="SSF57756">
    <property type="entry name" value="Retrovirus zinc finger-like domains"/>
    <property type="match status" value="1"/>
</dbReference>
<dbReference type="GO" id="GO:0003964">
    <property type="term" value="F:RNA-directed DNA polymerase activity"/>
    <property type="evidence" value="ECO:0007669"/>
    <property type="project" value="UniProtKB-KW"/>
</dbReference>
<dbReference type="GO" id="GO:0006508">
    <property type="term" value="P:proteolysis"/>
    <property type="evidence" value="ECO:0007669"/>
    <property type="project" value="UniProtKB-KW"/>
</dbReference>
<keyword evidence="1" id="KW-0645">Protease</keyword>
<reference evidence="11 12" key="1">
    <citation type="submission" date="2024-01" db="EMBL/GenBank/DDBJ databases">
        <title>Genome assemblies of Stephania.</title>
        <authorList>
            <person name="Yang L."/>
        </authorList>
    </citation>
    <scope>NUCLEOTIDE SEQUENCE [LARGE SCALE GENOMIC DNA]</scope>
    <source>
        <strain evidence="11">YNDBR</strain>
        <tissue evidence="11">Leaf</tissue>
    </source>
</reference>
<evidence type="ECO:0000256" key="5">
    <source>
        <dbReference type="ARBA" id="ARBA00022759"/>
    </source>
</evidence>
<feature type="domain" description="CCHC-type" evidence="10">
    <location>
        <begin position="85"/>
        <end position="101"/>
    </location>
</feature>
<feature type="compositionally biased region" description="Basic and acidic residues" evidence="9">
    <location>
        <begin position="108"/>
        <end position="118"/>
    </location>
</feature>
<dbReference type="InterPro" id="IPR021109">
    <property type="entry name" value="Peptidase_aspartic_dom_sf"/>
</dbReference>
<dbReference type="InterPro" id="IPR000477">
    <property type="entry name" value="RT_dom"/>
</dbReference>
<evidence type="ECO:0000256" key="9">
    <source>
        <dbReference type="SAM" id="MobiDB-lite"/>
    </source>
</evidence>
<dbReference type="InterPro" id="IPR001878">
    <property type="entry name" value="Znf_CCHC"/>
</dbReference>
<dbReference type="GO" id="GO:0004519">
    <property type="term" value="F:endonuclease activity"/>
    <property type="evidence" value="ECO:0007669"/>
    <property type="project" value="UniProtKB-KW"/>
</dbReference>
<feature type="compositionally biased region" description="Basic and acidic residues" evidence="9">
    <location>
        <begin position="53"/>
        <end position="66"/>
    </location>
</feature>
<keyword evidence="2" id="KW-0808">Transferase</keyword>
<keyword evidence="3" id="KW-0548">Nucleotidyltransferase</keyword>
<organism evidence="11 12">
    <name type="scientific">Stephania yunnanensis</name>
    <dbReference type="NCBI Taxonomy" id="152371"/>
    <lineage>
        <taxon>Eukaryota</taxon>
        <taxon>Viridiplantae</taxon>
        <taxon>Streptophyta</taxon>
        <taxon>Embryophyta</taxon>
        <taxon>Tracheophyta</taxon>
        <taxon>Spermatophyta</taxon>
        <taxon>Magnoliopsida</taxon>
        <taxon>Ranunculales</taxon>
        <taxon>Menispermaceae</taxon>
        <taxon>Menispermoideae</taxon>
        <taxon>Cissampelideae</taxon>
        <taxon>Stephania</taxon>
    </lineage>
</organism>
<dbReference type="PANTHER" id="PTHR15503:SF45">
    <property type="entry name" value="RNA-DIRECTED DNA POLYMERASE HOMOLOG"/>
    <property type="match status" value="1"/>
</dbReference>
<feature type="region of interest" description="Disordered" evidence="9">
    <location>
        <begin position="1"/>
        <end position="125"/>
    </location>
</feature>
<evidence type="ECO:0000256" key="2">
    <source>
        <dbReference type="ARBA" id="ARBA00022679"/>
    </source>
</evidence>
<feature type="compositionally biased region" description="Basic residues" evidence="9">
    <location>
        <begin position="86"/>
        <end position="95"/>
    </location>
</feature>
<dbReference type="CDD" id="cd00303">
    <property type="entry name" value="retropepsin_like"/>
    <property type="match status" value="1"/>
</dbReference>
<dbReference type="Gene3D" id="3.30.70.270">
    <property type="match status" value="1"/>
</dbReference>
<protein>
    <recommendedName>
        <fullName evidence="10">CCHC-type domain-containing protein</fullName>
    </recommendedName>
</protein>
<dbReference type="PANTHER" id="PTHR15503">
    <property type="entry name" value="LDOC1 RELATED"/>
    <property type="match status" value="1"/>
</dbReference>
<dbReference type="Gene3D" id="4.10.60.10">
    <property type="entry name" value="Zinc finger, CCHC-type"/>
    <property type="match status" value="1"/>
</dbReference>
<comment type="caution">
    <text evidence="11">The sequence shown here is derived from an EMBL/GenBank/DDBJ whole genome shotgun (WGS) entry which is preliminary data.</text>
</comment>
<dbReference type="GO" id="GO:0008270">
    <property type="term" value="F:zinc ion binding"/>
    <property type="evidence" value="ECO:0007669"/>
    <property type="project" value="UniProtKB-KW"/>
</dbReference>
<dbReference type="InterPro" id="IPR032567">
    <property type="entry name" value="RTL1-rel"/>
</dbReference>
<accession>A0AAP0P9E0</accession>
<dbReference type="CDD" id="cd01647">
    <property type="entry name" value="RT_LTR"/>
    <property type="match status" value="1"/>
</dbReference>
<evidence type="ECO:0000256" key="6">
    <source>
        <dbReference type="ARBA" id="ARBA00022801"/>
    </source>
</evidence>
<proteinExistence type="predicted"/>
<keyword evidence="8" id="KW-0479">Metal-binding</keyword>
<feature type="compositionally biased region" description="Basic and acidic residues" evidence="9">
    <location>
        <begin position="1"/>
        <end position="18"/>
    </location>
</feature>
<keyword evidence="6" id="KW-0378">Hydrolase</keyword>
<keyword evidence="4" id="KW-0540">Nuclease</keyword>
<dbReference type="Pfam" id="PF08284">
    <property type="entry name" value="RVP_2"/>
    <property type="match status" value="1"/>
</dbReference>
<evidence type="ECO:0000313" key="12">
    <source>
        <dbReference type="Proteomes" id="UP001420932"/>
    </source>
</evidence>
<dbReference type="InterPro" id="IPR036875">
    <property type="entry name" value="Znf_CCHC_sf"/>
</dbReference>
<evidence type="ECO:0000256" key="1">
    <source>
        <dbReference type="ARBA" id="ARBA00022670"/>
    </source>
</evidence>
<sequence length="474" mass="54247">MEHSDSGRRNDRRERGHWGDFQGSQFRYEEPRPVLAITSAPVDRQRAQPQEYRPGRDPGGHDRGQVDRGQGPRSGDGQTGRPESRRCHRCGQRGHLRADCRTPLSPRRASDQARDRAHALAQPDSGATGQLIEGTLLIFGRRMHAMFDSGSTLSFLARRIVGLLGLVTQTLEPHLILSTAAEDKIYPNRICRDVMIEVEGHQLPADLRVLEYLEFDALLGMDWLASYHSRIDCYLKRIEFHIPGIPEFRLFGSATDLPITRGRLATAQEMEAFAAMVEPEVRTEVRIKDVSVVRDFVDVFPDDLPGLPPKRAVEFIIELLPGTQPIACRPYRMTPAEQEEVRRQLDELLEKGFIHPSMSPWGAPILFVKKKDGTMRMCIDYRKLNQVTVRNHYPLPRIDDLFDQLKGARFFSKIDLRSGYHQLRIRVEDIQKTAFSTRYGLFEFTVMPFGLTNAPAIFMDLMHRVMRSFWTDLS</sequence>
<keyword evidence="5" id="KW-0255">Endonuclease</keyword>
<evidence type="ECO:0000259" key="10">
    <source>
        <dbReference type="PROSITE" id="PS50158"/>
    </source>
</evidence>
<dbReference type="InterPro" id="IPR043128">
    <property type="entry name" value="Rev_trsase/Diguanyl_cyclase"/>
</dbReference>
<keyword evidence="8" id="KW-0863">Zinc-finger</keyword>
<keyword evidence="7" id="KW-0695">RNA-directed DNA polymerase</keyword>
<dbReference type="Pfam" id="PF00078">
    <property type="entry name" value="RVT_1"/>
    <property type="match status" value="1"/>
</dbReference>
<evidence type="ECO:0000256" key="8">
    <source>
        <dbReference type="PROSITE-ProRule" id="PRU00047"/>
    </source>
</evidence>
<dbReference type="Proteomes" id="UP001420932">
    <property type="component" value="Unassembled WGS sequence"/>
</dbReference>
<evidence type="ECO:0000256" key="7">
    <source>
        <dbReference type="ARBA" id="ARBA00022918"/>
    </source>
</evidence>
<dbReference type="EMBL" id="JBBNAF010000006">
    <property type="protein sequence ID" value="KAK9136133.1"/>
    <property type="molecule type" value="Genomic_DNA"/>
</dbReference>
<gene>
    <name evidence="11" type="ORF">Syun_015463</name>
</gene>
<evidence type="ECO:0000256" key="4">
    <source>
        <dbReference type="ARBA" id="ARBA00022722"/>
    </source>
</evidence>
<dbReference type="SMART" id="SM00343">
    <property type="entry name" value="ZnF_C2HC"/>
    <property type="match status" value="1"/>
</dbReference>
<dbReference type="Gene3D" id="2.40.70.10">
    <property type="entry name" value="Acid Proteases"/>
    <property type="match status" value="1"/>
</dbReference>
<name>A0AAP0P9E0_9MAGN</name>